<reference evidence="6 7" key="1">
    <citation type="submission" date="2018-11" db="EMBL/GenBank/DDBJ databases">
        <title>Pseudaminobacter arsenicus sp. nov., an arsenic-resistant bacterium isolated from arsenic-rich aquifers.</title>
        <authorList>
            <person name="Mu Y."/>
        </authorList>
    </citation>
    <scope>NUCLEOTIDE SEQUENCE [LARGE SCALE GENOMIC DNA]</scope>
    <source>
        <strain evidence="6 7">CB3</strain>
    </source>
</reference>
<proteinExistence type="inferred from homology"/>
<dbReference type="InterPro" id="IPR005000">
    <property type="entry name" value="Aldolase/citrate-lyase_domain"/>
</dbReference>
<evidence type="ECO:0000256" key="2">
    <source>
        <dbReference type="ARBA" id="ARBA00022723"/>
    </source>
</evidence>
<keyword evidence="2" id="KW-0479">Metal-binding</keyword>
<dbReference type="OrthoDB" id="9802624at2"/>
<feature type="region of interest" description="Disordered" evidence="4">
    <location>
        <begin position="113"/>
        <end position="134"/>
    </location>
</feature>
<gene>
    <name evidence="6" type="ORF">EET67_17610</name>
</gene>
<dbReference type="GO" id="GO:0046872">
    <property type="term" value="F:metal ion binding"/>
    <property type="evidence" value="ECO:0007669"/>
    <property type="project" value="UniProtKB-KW"/>
</dbReference>
<comment type="similarity">
    <text evidence="1">Belongs to the HpcH/HpaI aldolase family.</text>
</comment>
<dbReference type="Gene3D" id="3.20.20.60">
    <property type="entry name" value="Phosphoenolpyruvate-binding domains"/>
    <property type="match status" value="1"/>
</dbReference>
<organism evidence="6 7">
    <name type="scientific">Borborobacter arsenicus</name>
    <dbReference type="NCBI Taxonomy" id="1851146"/>
    <lineage>
        <taxon>Bacteria</taxon>
        <taxon>Pseudomonadati</taxon>
        <taxon>Pseudomonadota</taxon>
        <taxon>Alphaproteobacteria</taxon>
        <taxon>Hyphomicrobiales</taxon>
        <taxon>Phyllobacteriaceae</taxon>
        <taxon>Borborobacter</taxon>
    </lineage>
</organism>
<protein>
    <submittedName>
        <fullName evidence="6">Aldolase</fullName>
    </submittedName>
</protein>
<dbReference type="AlphaFoldDB" id="A0A432V2Y5"/>
<dbReference type="PANTHER" id="PTHR30502:SF0">
    <property type="entry name" value="PHOSPHOENOLPYRUVATE CARBOXYLASE FAMILY PROTEIN"/>
    <property type="match status" value="1"/>
</dbReference>
<comment type="caution">
    <text evidence="6">The sequence shown here is derived from an EMBL/GenBank/DDBJ whole genome shotgun (WGS) entry which is preliminary data.</text>
</comment>
<evidence type="ECO:0000256" key="1">
    <source>
        <dbReference type="ARBA" id="ARBA00005568"/>
    </source>
</evidence>
<evidence type="ECO:0000256" key="4">
    <source>
        <dbReference type="SAM" id="MobiDB-lite"/>
    </source>
</evidence>
<dbReference type="PANTHER" id="PTHR30502">
    <property type="entry name" value="2-KETO-3-DEOXY-L-RHAMNONATE ALDOLASE"/>
    <property type="match status" value="1"/>
</dbReference>
<dbReference type="RefSeq" id="WP_128627852.1">
    <property type="nucleotide sequence ID" value="NZ_RKST01000018.1"/>
</dbReference>
<keyword evidence="7" id="KW-1185">Reference proteome</keyword>
<keyword evidence="3" id="KW-0456">Lyase</keyword>
<name>A0A432V2Y5_9HYPH</name>
<dbReference type="GO" id="GO:0005737">
    <property type="term" value="C:cytoplasm"/>
    <property type="evidence" value="ECO:0007669"/>
    <property type="project" value="TreeGrafter"/>
</dbReference>
<dbReference type="InterPro" id="IPR050251">
    <property type="entry name" value="HpcH-HpaI_aldolase"/>
</dbReference>
<dbReference type="SUPFAM" id="SSF51621">
    <property type="entry name" value="Phosphoenolpyruvate/pyruvate domain"/>
    <property type="match status" value="1"/>
</dbReference>
<feature type="domain" description="HpcH/HpaI aldolase/citrate lyase" evidence="5">
    <location>
        <begin position="19"/>
        <end position="236"/>
    </location>
</feature>
<dbReference type="Proteomes" id="UP000281647">
    <property type="component" value="Unassembled WGS sequence"/>
</dbReference>
<evidence type="ECO:0000313" key="6">
    <source>
        <dbReference type="EMBL" id="RUM96573.1"/>
    </source>
</evidence>
<sequence length="257" mass="26367">MTIPAASLRARIRAGETVIGTFVKTPAPHIVEVLGLSGLDFVVADREHAPINAAALDLMVMAGRAVAMPVIVRVPANEATTIASSLDLGAAGMVVPHIGSAEEAQAALDASKFSRGRRGFSPSPRAAGYGTEGHADFRRRSDDESIFLAQIEDRAALDNIEAIAAIDAIDALCIGPADLALSLGCEPADAALAQAIDTVLAAAGRHGKPVGIFLGRGDQIAAYAVMGMSVFICGSDQSLMMAGARQLSQAAAQLRAA</sequence>
<dbReference type="EMBL" id="RKST01000018">
    <property type="protein sequence ID" value="RUM96573.1"/>
    <property type="molecule type" value="Genomic_DNA"/>
</dbReference>
<evidence type="ECO:0000259" key="5">
    <source>
        <dbReference type="Pfam" id="PF03328"/>
    </source>
</evidence>
<dbReference type="Pfam" id="PF03328">
    <property type="entry name" value="HpcH_HpaI"/>
    <property type="match status" value="1"/>
</dbReference>
<evidence type="ECO:0000256" key="3">
    <source>
        <dbReference type="ARBA" id="ARBA00023239"/>
    </source>
</evidence>
<dbReference type="GO" id="GO:0016832">
    <property type="term" value="F:aldehyde-lyase activity"/>
    <property type="evidence" value="ECO:0007669"/>
    <property type="project" value="TreeGrafter"/>
</dbReference>
<accession>A0A432V2Y5</accession>
<dbReference type="InterPro" id="IPR040442">
    <property type="entry name" value="Pyrv_kinase-like_dom_sf"/>
</dbReference>
<evidence type="ECO:0000313" key="7">
    <source>
        <dbReference type="Proteomes" id="UP000281647"/>
    </source>
</evidence>
<dbReference type="InterPro" id="IPR015813">
    <property type="entry name" value="Pyrv/PenolPyrv_kinase-like_dom"/>
</dbReference>